<dbReference type="Proteomes" id="UP000663193">
    <property type="component" value="Chromosome 5"/>
</dbReference>
<sequence>MPVWASSSSLARNQSPVHILLSKNHIQLKSRSDHWVDDKIEGFTRSNRAQTTINRRKLDRMEQATGRWMIVRRK</sequence>
<dbReference type="VEuPathDB" id="FungiDB:JI435_302070"/>
<name>A0A7U2EYT2_PHANO</name>
<gene>
    <name evidence="1" type="ORF">JI435_302070</name>
</gene>
<dbReference type="EMBL" id="CP069027">
    <property type="protein sequence ID" value="QRC95212.1"/>
    <property type="molecule type" value="Genomic_DNA"/>
</dbReference>
<evidence type="ECO:0000313" key="2">
    <source>
        <dbReference type="Proteomes" id="UP000663193"/>
    </source>
</evidence>
<organism evidence="1 2">
    <name type="scientific">Phaeosphaeria nodorum (strain SN15 / ATCC MYA-4574 / FGSC 10173)</name>
    <name type="common">Glume blotch fungus</name>
    <name type="synonym">Parastagonospora nodorum</name>
    <dbReference type="NCBI Taxonomy" id="321614"/>
    <lineage>
        <taxon>Eukaryota</taxon>
        <taxon>Fungi</taxon>
        <taxon>Dikarya</taxon>
        <taxon>Ascomycota</taxon>
        <taxon>Pezizomycotina</taxon>
        <taxon>Dothideomycetes</taxon>
        <taxon>Pleosporomycetidae</taxon>
        <taxon>Pleosporales</taxon>
        <taxon>Pleosporineae</taxon>
        <taxon>Phaeosphaeriaceae</taxon>
        <taxon>Parastagonospora</taxon>
    </lineage>
</organism>
<accession>A0A7U2EYT2</accession>
<dbReference type="AlphaFoldDB" id="A0A7U2EYT2"/>
<reference evidence="2" key="1">
    <citation type="journal article" date="2021" name="BMC Genomics">
        <title>Chromosome-level genome assembly and manually-curated proteome of model necrotroph Parastagonospora nodorum Sn15 reveals a genome-wide trove of candidate effector homologs, and redundancy of virulence-related functions within an accessory chromosome.</title>
        <authorList>
            <person name="Bertazzoni S."/>
            <person name="Jones D.A.B."/>
            <person name="Phan H.T."/>
            <person name="Tan K.-C."/>
            <person name="Hane J.K."/>
        </authorList>
    </citation>
    <scope>NUCLEOTIDE SEQUENCE [LARGE SCALE GENOMIC DNA]</scope>
    <source>
        <strain evidence="2">SN15 / ATCC MYA-4574 / FGSC 10173)</strain>
    </source>
</reference>
<keyword evidence="2" id="KW-1185">Reference proteome</keyword>
<proteinExistence type="predicted"/>
<evidence type="ECO:0000313" key="1">
    <source>
        <dbReference type="EMBL" id="QRC95212.1"/>
    </source>
</evidence>
<protein>
    <submittedName>
        <fullName evidence="1">Uncharacterized protein</fullName>
    </submittedName>
</protein>